<keyword evidence="3" id="KW-1185">Reference proteome</keyword>
<feature type="transmembrane region" description="Helical" evidence="1">
    <location>
        <begin position="45"/>
        <end position="70"/>
    </location>
</feature>
<gene>
    <name evidence="2" type="ORF">CAEBREN_29928</name>
</gene>
<keyword evidence="1" id="KW-0812">Transmembrane</keyword>
<dbReference type="InParanoid" id="G0P4C7"/>
<sequence length="122" mass="13888">MVLIFAIVGILFSSWELIARPFVHNYNGGFIYFSLNTWLQVSKEFIVMALVIYASFYIFILSLIAVQFVFRYLTLVNPRGASVFGGKGTIHWVSYSFVSATIYGSSLFIFGQSDDFSDVYMK</sequence>
<dbReference type="HOGENOM" id="CLU_036335_7_1_1"/>
<evidence type="ECO:0000256" key="1">
    <source>
        <dbReference type="SAM" id="Phobius"/>
    </source>
</evidence>
<dbReference type="EMBL" id="GL380061">
    <property type="protein sequence ID" value="EGT44696.1"/>
    <property type="molecule type" value="Genomic_DNA"/>
</dbReference>
<dbReference type="PANTHER" id="PTHR46000">
    <property type="entry name" value="SEVEN TM RECEPTOR-RELATED"/>
    <property type="match status" value="1"/>
</dbReference>
<dbReference type="InterPro" id="IPR019428">
    <property type="entry name" value="7TM_GPCR_serpentine_rcpt_Str"/>
</dbReference>
<evidence type="ECO:0000313" key="2">
    <source>
        <dbReference type="EMBL" id="EGT44696.1"/>
    </source>
</evidence>
<reference evidence="3" key="1">
    <citation type="submission" date="2011-07" db="EMBL/GenBank/DDBJ databases">
        <authorList>
            <consortium name="Caenorhabditis brenneri Sequencing and Analysis Consortium"/>
            <person name="Wilson R.K."/>
        </authorList>
    </citation>
    <scope>NUCLEOTIDE SEQUENCE [LARGE SCALE GENOMIC DNA]</scope>
    <source>
        <strain evidence="3">PB2801</strain>
    </source>
</reference>
<proteinExistence type="predicted"/>
<feature type="transmembrane region" description="Helical" evidence="1">
    <location>
        <begin position="90"/>
        <end position="111"/>
    </location>
</feature>
<dbReference type="STRING" id="135651.G0P4C7"/>
<dbReference type="Pfam" id="PF10326">
    <property type="entry name" value="7TM_GPCR_Str"/>
    <property type="match status" value="1"/>
</dbReference>
<dbReference type="Proteomes" id="UP000008068">
    <property type="component" value="Unassembled WGS sequence"/>
</dbReference>
<keyword evidence="1" id="KW-1133">Transmembrane helix</keyword>
<protein>
    <submittedName>
        <fullName evidence="2">Uncharacterized protein</fullName>
    </submittedName>
</protein>
<organism evidence="3">
    <name type="scientific">Caenorhabditis brenneri</name>
    <name type="common">Nematode worm</name>
    <dbReference type="NCBI Taxonomy" id="135651"/>
    <lineage>
        <taxon>Eukaryota</taxon>
        <taxon>Metazoa</taxon>
        <taxon>Ecdysozoa</taxon>
        <taxon>Nematoda</taxon>
        <taxon>Chromadorea</taxon>
        <taxon>Rhabditida</taxon>
        <taxon>Rhabditina</taxon>
        <taxon>Rhabditomorpha</taxon>
        <taxon>Rhabditoidea</taxon>
        <taxon>Rhabditidae</taxon>
        <taxon>Peloderinae</taxon>
        <taxon>Caenorhabditis</taxon>
    </lineage>
</organism>
<name>G0P4C7_CAEBE</name>
<evidence type="ECO:0000313" key="3">
    <source>
        <dbReference type="Proteomes" id="UP000008068"/>
    </source>
</evidence>
<dbReference type="AlphaFoldDB" id="G0P4C7"/>
<dbReference type="eggNOG" id="ENOG502TFWW">
    <property type="taxonomic scope" value="Eukaryota"/>
</dbReference>
<accession>G0P4C7</accession>
<keyword evidence="1" id="KW-0472">Membrane</keyword>